<proteinExistence type="predicted"/>
<dbReference type="EMBL" id="VSRR010019113">
    <property type="protein sequence ID" value="MPC61931.1"/>
    <property type="molecule type" value="Genomic_DNA"/>
</dbReference>
<name>A0A5B7GP75_PORTR</name>
<organism evidence="1 2">
    <name type="scientific">Portunus trituberculatus</name>
    <name type="common">Swimming crab</name>
    <name type="synonym">Neptunus trituberculatus</name>
    <dbReference type="NCBI Taxonomy" id="210409"/>
    <lineage>
        <taxon>Eukaryota</taxon>
        <taxon>Metazoa</taxon>
        <taxon>Ecdysozoa</taxon>
        <taxon>Arthropoda</taxon>
        <taxon>Crustacea</taxon>
        <taxon>Multicrustacea</taxon>
        <taxon>Malacostraca</taxon>
        <taxon>Eumalacostraca</taxon>
        <taxon>Eucarida</taxon>
        <taxon>Decapoda</taxon>
        <taxon>Pleocyemata</taxon>
        <taxon>Brachyura</taxon>
        <taxon>Eubrachyura</taxon>
        <taxon>Portunoidea</taxon>
        <taxon>Portunidae</taxon>
        <taxon>Portuninae</taxon>
        <taxon>Portunus</taxon>
    </lineage>
</organism>
<dbReference type="AlphaFoldDB" id="A0A5B7GP75"/>
<keyword evidence="2" id="KW-1185">Reference proteome</keyword>
<gene>
    <name evidence="1" type="ORF">E2C01_056008</name>
</gene>
<sequence length="76" mass="8382">MHVAVGKSRSPLRSGEWWDEAIGSDLVCSLNVDWKCLLTAHCIAAVRTRGKLLGIAVSETRSGVEDVWWSKNEVIS</sequence>
<protein>
    <submittedName>
        <fullName evidence="1">Uncharacterized protein</fullName>
    </submittedName>
</protein>
<accession>A0A5B7GP75</accession>
<evidence type="ECO:0000313" key="1">
    <source>
        <dbReference type="EMBL" id="MPC61931.1"/>
    </source>
</evidence>
<reference evidence="1 2" key="1">
    <citation type="submission" date="2019-05" db="EMBL/GenBank/DDBJ databases">
        <title>Another draft genome of Portunus trituberculatus and its Hox gene families provides insights of decapod evolution.</title>
        <authorList>
            <person name="Jeong J.-H."/>
            <person name="Song I."/>
            <person name="Kim S."/>
            <person name="Choi T."/>
            <person name="Kim D."/>
            <person name="Ryu S."/>
            <person name="Kim W."/>
        </authorList>
    </citation>
    <scope>NUCLEOTIDE SEQUENCE [LARGE SCALE GENOMIC DNA]</scope>
    <source>
        <tissue evidence="1">Muscle</tissue>
    </source>
</reference>
<comment type="caution">
    <text evidence="1">The sequence shown here is derived from an EMBL/GenBank/DDBJ whole genome shotgun (WGS) entry which is preliminary data.</text>
</comment>
<dbReference type="Proteomes" id="UP000324222">
    <property type="component" value="Unassembled WGS sequence"/>
</dbReference>
<evidence type="ECO:0000313" key="2">
    <source>
        <dbReference type="Proteomes" id="UP000324222"/>
    </source>
</evidence>